<sequence length="359" mass="40969">MHSLKLGHFAANTELYLCEMEAGINKPKGRYFDVFFYGFPVVCNQQLAIMWKRVLRIWPRWILEPVFRVNSFIPGGAMHEIGSNTQADRDVHNLLDRFPLHLQFTADEEQLGEAALRAMGIPLGESFVCLNVRDSAYHQDDNDNYRDSDIQKYVLAAEELAGRGFFVIRMGSKVHSPIRSNHPKVIEYATSGMRSDFMDIYLGATCAFCISVGSGFDAVPLIFRRPIAYVNMVPAAYLFTFSPLFLGLFKHHVDMASNRELSLADIFASEAGFCLRTSDYRAKGVNLLENTPEEIRDLVVEMAERLNGTWQTQPGDEALQQRFWEVFPSEGRNNNGKLHGEIRARYGTLFLRQHPEWLQ</sequence>
<comment type="caution">
    <text evidence="2">The sequence shown here is derived from an EMBL/GenBank/DDBJ whole genome shotgun (WGS) entry which is preliminary data.</text>
</comment>
<feature type="transmembrane region" description="Helical" evidence="1">
    <location>
        <begin position="229"/>
        <end position="249"/>
    </location>
</feature>
<accession>A0ABT1U3B2</accession>
<organism evidence="2 3">
    <name type="scientific">Methylomonas rivi</name>
    <dbReference type="NCBI Taxonomy" id="2952226"/>
    <lineage>
        <taxon>Bacteria</taxon>
        <taxon>Pseudomonadati</taxon>
        <taxon>Pseudomonadota</taxon>
        <taxon>Gammaproteobacteria</taxon>
        <taxon>Methylococcales</taxon>
        <taxon>Methylococcaceae</taxon>
        <taxon>Methylomonas</taxon>
    </lineage>
</organism>
<keyword evidence="1" id="KW-0812">Transmembrane</keyword>
<evidence type="ECO:0000313" key="3">
    <source>
        <dbReference type="Proteomes" id="UP001524586"/>
    </source>
</evidence>
<proteinExistence type="predicted"/>
<evidence type="ECO:0000256" key="1">
    <source>
        <dbReference type="SAM" id="Phobius"/>
    </source>
</evidence>
<dbReference type="Proteomes" id="UP001524586">
    <property type="component" value="Unassembled WGS sequence"/>
</dbReference>
<evidence type="ECO:0000313" key="2">
    <source>
        <dbReference type="EMBL" id="MCQ8127910.1"/>
    </source>
</evidence>
<gene>
    <name evidence="2" type="ORF">NP596_05490</name>
</gene>
<feature type="transmembrane region" description="Helical" evidence="1">
    <location>
        <begin position="200"/>
        <end position="223"/>
    </location>
</feature>
<dbReference type="RefSeq" id="WP_256614270.1">
    <property type="nucleotide sequence ID" value="NZ_JANIBK010000019.1"/>
</dbReference>
<dbReference type="NCBIfam" id="TIGR04372">
    <property type="entry name" value="glycosyl_04372"/>
    <property type="match status" value="1"/>
</dbReference>
<protein>
    <submittedName>
        <fullName evidence="2">TIGR04372 family glycosyltransferase</fullName>
    </submittedName>
</protein>
<keyword evidence="1" id="KW-1133">Transmembrane helix</keyword>
<reference evidence="2 3" key="1">
    <citation type="submission" date="2022-07" db="EMBL/GenBank/DDBJ databases">
        <title>Methylomonas rivi sp. nov., Methylomonas rosea sp. nov., Methylomonas aureus sp. nov. and Methylomonas subterranea sp. nov., four novel methanotrophs isolated from a freshwater creek and the deep terrestrial subsurface.</title>
        <authorList>
            <person name="Abin C."/>
            <person name="Sankaranarayanan K."/>
            <person name="Garner C."/>
            <person name="Sindelar R."/>
            <person name="Kotary K."/>
            <person name="Garner R."/>
            <person name="Barclay S."/>
            <person name="Lawson P."/>
            <person name="Krumholz L."/>
        </authorList>
    </citation>
    <scope>NUCLEOTIDE SEQUENCE [LARGE SCALE GENOMIC DNA]</scope>
    <source>
        <strain evidence="2 3">WSC-6</strain>
    </source>
</reference>
<keyword evidence="3" id="KW-1185">Reference proteome</keyword>
<keyword evidence="1" id="KW-0472">Membrane</keyword>
<dbReference type="EMBL" id="JANIBK010000019">
    <property type="protein sequence ID" value="MCQ8127910.1"/>
    <property type="molecule type" value="Genomic_DNA"/>
</dbReference>
<dbReference type="InterPro" id="IPR030808">
    <property type="entry name" value="Glycosyl_04372"/>
</dbReference>
<name>A0ABT1U3B2_9GAMM</name>